<evidence type="ECO:0000313" key="3">
    <source>
        <dbReference type="Proteomes" id="UP000248806"/>
    </source>
</evidence>
<feature type="compositionally biased region" description="Basic and acidic residues" evidence="1">
    <location>
        <begin position="69"/>
        <end position="95"/>
    </location>
</feature>
<keyword evidence="3" id="KW-1185">Reference proteome</keyword>
<dbReference type="OrthoDB" id="162889at2"/>
<evidence type="ECO:0000256" key="1">
    <source>
        <dbReference type="SAM" id="MobiDB-lite"/>
    </source>
</evidence>
<comment type="caution">
    <text evidence="2">The sequence shown here is derived from an EMBL/GenBank/DDBJ whole genome shotgun (WGS) entry which is preliminary data.</text>
</comment>
<evidence type="ECO:0000313" key="2">
    <source>
        <dbReference type="EMBL" id="PZW22381.1"/>
    </source>
</evidence>
<dbReference type="EMBL" id="QKUF01000034">
    <property type="protein sequence ID" value="PZW22381.1"/>
    <property type="molecule type" value="Genomic_DNA"/>
</dbReference>
<reference evidence="2 3" key="1">
    <citation type="submission" date="2018-06" db="EMBL/GenBank/DDBJ databases">
        <title>Genomic Encyclopedia of Archaeal and Bacterial Type Strains, Phase II (KMG-II): from individual species to whole genera.</title>
        <authorList>
            <person name="Goeker M."/>
        </authorList>
    </citation>
    <scope>NUCLEOTIDE SEQUENCE [LARGE SCALE GENOMIC DNA]</scope>
    <source>
        <strain evidence="2 3">ATCC BAA-1881</strain>
    </source>
</reference>
<sequence>MCLSCGCGDPNNDHGNARNITLRDIDEAARAAGTTRERVVMNIVHSMQKIQQVEEYRRRTGSYPVSMHHPGEANLHDEESERMDGYVETQRRGYGEVHNTVGQPASQNPAQQGYDPAHSGVQSSRKLPGTRVPSPGREEGTAWANSKEYTTDSPEEGNPTA</sequence>
<feature type="region of interest" description="Disordered" evidence="1">
    <location>
        <begin position="62"/>
        <end position="161"/>
    </location>
</feature>
<dbReference type="Proteomes" id="UP000248806">
    <property type="component" value="Unassembled WGS sequence"/>
</dbReference>
<feature type="compositionally biased region" description="Polar residues" evidence="1">
    <location>
        <begin position="143"/>
        <end position="152"/>
    </location>
</feature>
<protein>
    <submittedName>
        <fullName evidence="2">Uncharacterized protein</fullName>
    </submittedName>
</protein>
<proteinExistence type="predicted"/>
<dbReference type="AlphaFoldDB" id="A0A326TYP2"/>
<gene>
    <name evidence="2" type="ORF">EI42_05514</name>
</gene>
<dbReference type="RefSeq" id="WP_111325762.1">
    <property type="nucleotide sequence ID" value="NZ_BIFX01000001.1"/>
</dbReference>
<name>A0A326TYP2_THEHA</name>
<accession>A0A326TYP2</accession>
<feature type="compositionally biased region" description="Polar residues" evidence="1">
    <location>
        <begin position="100"/>
        <end position="111"/>
    </location>
</feature>
<organism evidence="2 3">
    <name type="scientific">Thermosporothrix hazakensis</name>
    <dbReference type="NCBI Taxonomy" id="644383"/>
    <lineage>
        <taxon>Bacteria</taxon>
        <taxon>Bacillati</taxon>
        <taxon>Chloroflexota</taxon>
        <taxon>Ktedonobacteria</taxon>
        <taxon>Ktedonobacterales</taxon>
        <taxon>Thermosporotrichaceae</taxon>
        <taxon>Thermosporothrix</taxon>
    </lineage>
</organism>